<comment type="caution">
    <text evidence="3">The sequence shown here is derived from an EMBL/GenBank/DDBJ whole genome shotgun (WGS) entry which is preliminary data.</text>
</comment>
<sequence>MHKNIIALCLVCSVVLGSGTTTFASTNTNSTLDNNTSITTGTKAVTTEFTKDDLAKIQGCISRQSDGTLKLDMNAALKLGYKSSDLTQLETYFSFLNKNILSGELKTDKNLNITNTKSVQANGIQAMAASDGADYSQVYWWGLERFANNQNSKDLANKFTSYSWGSAGIDGASKFLINVFKVSSKFLAPVGVAVAAIGVPYFGYMGHRISTMYKGHGVVVDLTWVGVFSVKTQW</sequence>
<protein>
    <submittedName>
        <fullName evidence="3">Uncharacterized protein</fullName>
    </submittedName>
</protein>
<keyword evidence="1" id="KW-0812">Transmembrane</keyword>
<dbReference type="Proteomes" id="UP000776252">
    <property type="component" value="Unassembled WGS sequence"/>
</dbReference>
<name>A0ABS6BUD0_9CLOT</name>
<feature type="signal peptide" evidence="2">
    <location>
        <begin position="1"/>
        <end position="24"/>
    </location>
</feature>
<evidence type="ECO:0000256" key="1">
    <source>
        <dbReference type="SAM" id="Phobius"/>
    </source>
</evidence>
<gene>
    <name evidence="3" type="ORF">KPL37_12275</name>
</gene>
<keyword evidence="4" id="KW-1185">Reference proteome</keyword>
<organism evidence="3 4">
    <name type="scientific">Clostridium frigoris</name>
    <dbReference type="NCBI Taxonomy" id="205327"/>
    <lineage>
        <taxon>Bacteria</taxon>
        <taxon>Bacillati</taxon>
        <taxon>Bacillota</taxon>
        <taxon>Clostridia</taxon>
        <taxon>Eubacteriales</taxon>
        <taxon>Clostridiaceae</taxon>
        <taxon>Clostridium</taxon>
    </lineage>
</organism>
<proteinExistence type="predicted"/>
<evidence type="ECO:0000256" key="2">
    <source>
        <dbReference type="SAM" id="SignalP"/>
    </source>
</evidence>
<keyword evidence="1" id="KW-1133">Transmembrane helix</keyword>
<evidence type="ECO:0000313" key="3">
    <source>
        <dbReference type="EMBL" id="MBU3160521.1"/>
    </source>
</evidence>
<accession>A0ABS6BUD0</accession>
<feature type="transmembrane region" description="Helical" evidence="1">
    <location>
        <begin position="186"/>
        <end position="204"/>
    </location>
</feature>
<reference evidence="3 4" key="1">
    <citation type="submission" date="2021-06" db="EMBL/GenBank/DDBJ databases">
        <title>Clostridia strains as spoilage organisms.</title>
        <authorList>
            <person name="Wambui J."/>
            <person name="Stephan R."/>
            <person name="Stevens M.J.A."/>
        </authorList>
    </citation>
    <scope>NUCLEOTIDE SEQUENCE [LARGE SCALE GENOMIC DNA]</scope>
    <source>
        <strain evidence="3 4">DSM 14204</strain>
    </source>
</reference>
<keyword evidence="1" id="KW-0472">Membrane</keyword>
<dbReference type="RefSeq" id="WP_216149765.1">
    <property type="nucleotide sequence ID" value="NZ_JAHLDV010000028.1"/>
</dbReference>
<feature type="chain" id="PRO_5045600165" evidence="2">
    <location>
        <begin position="25"/>
        <end position="234"/>
    </location>
</feature>
<evidence type="ECO:0000313" key="4">
    <source>
        <dbReference type="Proteomes" id="UP000776252"/>
    </source>
</evidence>
<keyword evidence="2" id="KW-0732">Signal</keyword>
<dbReference type="EMBL" id="JAHLDV010000028">
    <property type="protein sequence ID" value="MBU3160521.1"/>
    <property type="molecule type" value="Genomic_DNA"/>
</dbReference>